<protein>
    <submittedName>
        <fullName evidence="3">SGNH hydrolase-type esterase domain-containing protein</fullName>
    </submittedName>
</protein>
<proteinExistence type="predicted"/>
<evidence type="ECO:0000313" key="3">
    <source>
        <dbReference type="EMBL" id="KAK0746108.1"/>
    </source>
</evidence>
<evidence type="ECO:0000256" key="1">
    <source>
        <dbReference type="SAM" id="SignalP"/>
    </source>
</evidence>
<reference evidence="3" key="1">
    <citation type="submission" date="2023-06" db="EMBL/GenBank/DDBJ databases">
        <title>Genome-scale phylogeny and comparative genomics of the fungal order Sordariales.</title>
        <authorList>
            <consortium name="Lawrence Berkeley National Laboratory"/>
            <person name="Hensen N."/>
            <person name="Bonometti L."/>
            <person name="Westerberg I."/>
            <person name="Brannstrom I.O."/>
            <person name="Guillou S."/>
            <person name="Cros-Aarteil S."/>
            <person name="Calhoun S."/>
            <person name="Haridas S."/>
            <person name="Kuo A."/>
            <person name="Mondo S."/>
            <person name="Pangilinan J."/>
            <person name="Riley R."/>
            <person name="LaButti K."/>
            <person name="Andreopoulos B."/>
            <person name="Lipzen A."/>
            <person name="Chen C."/>
            <person name="Yanf M."/>
            <person name="Daum C."/>
            <person name="Ng V."/>
            <person name="Clum A."/>
            <person name="Steindorff A."/>
            <person name="Ohm R."/>
            <person name="Martin F."/>
            <person name="Silar P."/>
            <person name="Natvig D."/>
            <person name="Lalanne C."/>
            <person name="Gautier V."/>
            <person name="Ament-velasquez S.L."/>
            <person name="Kruys A."/>
            <person name="Hutchinson M.I."/>
            <person name="Powell A.J."/>
            <person name="Barry K."/>
            <person name="Miller A.N."/>
            <person name="Grigoriev I.V."/>
            <person name="Debuchy R."/>
            <person name="Gladieux P."/>
            <person name="Thoren M.H."/>
            <person name="Johannesson H."/>
        </authorList>
    </citation>
    <scope>NUCLEOTIDE SEQUENCE</scope>
    <source>
        <strain evidence="3">SMH3187-1</strain>
    </source>
</reference>
<comment type="caution">
    <text evidence="3">The sequence shown here is derived from an EMBL/GenBank/DDBJ whole genome shotgun (WGS) entry which is preliminary data.</text>
</comment>
<feature type="chain" id="PRO_5041255619" evidence="1">
    <location>
        <begin position="21"/>
        <end position="430"/>
    </location>
</feature>
<accession>A0AA40EV40</accession>
<name>A0AA40EV40_9PEZI</name>
<dbReference type="PANTHER" id="PTHR43784">
    <property type="entry name" value="GDSL-LIKE LIPASE/ACYLHYDROLASE, PUTATIVE (AFU_ORTHOLOGUE AFUA_2G00820)-RELATED"/>
    <property type="match status" value="1"/>
</dbReference>
<dbReference type="PANTHER" id="PTHR43784:SF3">
    <property type="entry name" value="GDSL FAMILY LIPASE"/>
    <property type="match status" value="1"/>
</dbReference>
<dbReference type="EMBL" id="JAUKUD010000004">
    <property type="protein sequence ID" value="KAK0746108.1"/>
    <property type="molecule type" value="Genomic_DNA"/>
</dbReference>
<evidence type="ECO:0000259" key="2">
    <source>
        <dbReference type="Pfam" id="PF13472"/>
    </source>
</evidence>
<keyword evidence="4" id="KW-1185">Reference proteome</keyword>
<dbReference type="InterPro" id="IPR053140">
    <property type="entry name" value="GDSL_Rv0518-like"/>
</dbReference>
<dbReference type="Gene3D" id="3.40.50.1110">
    <property type="entry name" value="SGNH hydrolase"/>
    <property type="match status" value="1"/>
</dbReference>
<sequence>MARSALSGLLLCSSIFGAKCAGESSDKHWVDIWATMPQLVEPANLPPAPYNGSTGVFVNSTLRQTAFLTQDASIIRLTFSNAFGATDLVITAASVALPLNNTAGSPSILPSTALPVTFSNGLTSFTIPPGALALSDPIHLPTPLPSRSNLAVTLYLASGQPGYLITGHPGSRTTSHAVPGSHLLTPDLSAVPSHKPTDHWYFLTSIDAFLPASHHALALLGDSITDGRGSTHNINNRWPDQLLSLIRAAPALSPLSTLNLAAGGNRILQDGLGPAALARLERDVVAHPGVRMCLIYIGVNDLGTAAPEAAAAVGERLIGAYVQIVARLHRAGIAAFGATITPMSGPGQTYGEPLREVARGRVNAWIREGGAFDAVVDFDKAVRDPGNGTMLRKELDVGDYLHLNPEGYRVMAETVDLGLLEKWKGGYRGM</sequence>
<dbReference type="SUPFAM" id="SSF52266">
    <property type="entry name" value="SGNH hydrolase"/>
    <property type="match status" value="1"/>
</dbReference>
<feature type="signal peptide" evidence="1">
    <location>
        <begin position="1"/>
        <end position="20"/>
    </location>
</feature>
<dbReference type="CDD" id="cd01830">
    <property type="entry name" value="XynE_like"/>
    <property type="match status" value="1"/>
</dbReference>
<dbReference type="InterPro" id="IPR013830">
    <property type="entry name" value="SGNH_hydro"/>
</dbReference>
<gene>
    <name evidence="3" type="ORF">B0T18DRAFT_438168</name>
</gene>
<feature type="domain" description="SGNH hydrolase-type esterase" evidence="2">
    <location>
        <begin position="219"/>
        <end position="410"/>
    </location>
</feature>
<dbReference type="Pfam" id="PF13472">
    <property type="entry name" value="Lipase_GDSL_2"/>
    <property type="match status" value="1"/>
</dbReference>
<dbReference type="Proteomes" id="UP001172155">
    <property type="component" value="Unassembled WGS sequence"/>
</dbReference>
<evidence type="ECO:0000313" key="4">
    <source>
        <dbReference type="Proteomes" id="UP001172155"/>
    </source>
</evidence>
<dbReference type="GO" id="GO:0016787">
    <property type="term" value="F:hydrolase activity"/>
    <property type="evidence" value="ECO:0007669"/>
    <property type="project" value="UniProtKB-KW"/>
</dbReference>
<organism evidence="3 4">
    <name type="scientific">Schizothecium vesticola</name>
    <dbReference type="NCBI Taxonomy" id="314040"/>
    <lineage>
        <taxon>Eukaryota</taxon>
        <taxon>Fungi</taxon>
        <taxon>Dikarya</taxon>
        <taxon>Ascomycota</taxon>
        <taxon>Pezizomycotina</taxon>
        <taxon>Sordariomycetes</taxon>
        <taxon>Sordariomycetidae</taxon>
        <taxon>Sordariales</taxon>
        <taxon>Schizotheciaceae</taxon>
        <taxon>Schizothecium</taxon>
    </lineage>
</organism>
<keyword evidence="1" id="KW-0732">Signal</keyword>
<keyword evidence="3" id="KW-0378">Hydrolase</keyword>
<dbReference type="AlphaFoldDB" id="A0AA40EV40"/>
<dbReference type="InterPro" id="IPR036514">
    <property type="entry name" value="SGNH_hydro_sf"/>
</dbReference>